<dbReference type="Pfam" id="PF00563">
    <property type="entry name" value="EAL"/>
    <property type="match status" value="1"/>
</dbReference>
<keyword evidence="1" id="KW-0812">Transmembrane</keyword>
<dbReference type="PANTHER" id="PTHR33121:SF70">
    <property type="entry name" value="SIGNALING PROTEIN YKOW"/>
    <property type="match status" value="1"/>
</dbReference>
<dbReference type="SUPFAM" id="SSF55073">
    <property type="entry name" value="Nucleotide cyclase"/>
    <property type="match status" value="1"/>
</dbReference>
<organism evidence="4 5">
    <name type="scientific">Ruegeria intermedia</name>
    <dbReference type="NCBI Taxonomy" id="996115"/>
    <lineage>
        <taxon>Bacteria</taxon>
        <taxon>Pseudomonadati</taxon>
        <taxon>Pseudomonadota</taxon>
        <taxon>Alphaproteobacteria</taxon>
        <taxon>Rhodobacterales</taxon>
        <taxon>Roseobacteraceae</taxon>
        <taxon>Ruegeria</taxon>
    </lineage>
</organism>
<dbReference type="InterPro" id="IPR001633">
    <property type="entry name" value="EAL_dom"/>
</dbReference>
<dbReference type="SMART" id="SM00267">
    <property type="entry name" value="GGDEF"/>
    <property type="match status" value="1"/>
</dbReference>
<dbReference type="InterPro" id="IPR035919">
    <property type="entry name" value="EAL_sf"/>
</dbReference>
<evidence type="ECO:0000313" key="4">
    <source>
        <dbReference type="EMBL" id="SHE64213.1"/>
    </source>
</evidence>
<dbReference type="CDD" id="cd01949">
    <property type="entry name" value="GGDEF"/>
    <property type="match status" value="1"/>
</dbReference>
<dbReference type="InterPro" id="IPR043128">
    <property type="entry name" value="Rev_trsase/Diguanyl_cyclase"/>
</dbReference>
<dbReference type="EMBL" id="FQVK01000005">
    <property type="protein sequence ID" value="SHE64213.1"/>
    <property type="molecule type" value="Genomic_DNA"/>
</dbReference>
<evidence type="ECO:0000259" key="3">
    <source>
        <dbReference type="PROSITE" id="PS50887"/>
    </source>
</evidence>
<feature type="domain" description="EAL" evidence="2">
    <location>
        <begin position="241"/>
        <end position="496"/>
    </location>
</feature>
<dbReference type="InterPro" id="IPR050706">
    <property type="entry name" value="Cyclic-di-GMP_PDE-like"/>
</dbReference>
<keyword evidence="5" id="KW-1185">Reference proteome</keyword>
<dbReference type="Pfam" id="PF00990">
    <property type="entry name" value="GGDEF"/>
    <property type="match status" value="1"/>
</dbReference>
<dbReference type="GO" id="GO:0071111">
    <property type="term" value="F:cyclic-guanylate-specific phosphodiesterase activity"/>
    <property type="evidence" value="ECO:0007669"/>
    <property type="project" value="InterPro"/>
</dbReference>
<evidence type="ECO:0000256" key="1">
    <source>
        <dbReference type="SAM" id="Phobius"/>
    </source>
</evidence>
<accession>A0A1M4V5Q8</accession>
<dbReference type="SMART" id="SM00052">
    <property type="entry name" value="EAL"/>
    <property type="match status" value="1"/>
</dbReference>
<dbReference type="CDD" id="cd01948">
    <property type="entry name" value="EAL"/>
    <property type="match status" value="1"/>
</dbReference>
<evidence type="ECO:0000313" key="5">
    <source>
        <dbReference type="Proteomes" id="UP000325134"/>
    </source>
</evidence>
<dbReference type="AlphaFoldDB" id="A0A1M4V5Q8"/>
<name>A0A1M4V5Q8_9RHOB</name>
<gene>
    <name evidence="4" type="ORF">SAMN05444279_105145</name>
</gene>
<feature type="domain" description="GGDEF" evidence="3">
    <location>
        <begin position="96"/>
        <end position="232"/>
    </location>
</feature>
<dbReference type="PANTHER" id="PTHR33121">
    <property type="entry name" value="CYCLIC DI-GMP PHOSPHODIESTERASE PDEF"/>
    <property type="match status" value="1"/>
</dbReference>
<protein>
    <submittedName>
        <fullName evidence="4">Diguanylate cyclase/phosphodiesterase</fullName>
    </submittedName>
</protein>
<dbReference type="OrthoDB" id="9814202at2"/>
<dbReference type="PROSITE" id="PS50883">
    <property type="entry name" value="EAL"/>
    <property type="match status" value="1"/>
</dbReference>
<dbReference type="NCBIfam" id="TIGR00254">
    <property type="entry name" value="GGDEF"/>
    <property type="match status" value="1"/>
</dbReference>
<dbReference type="Gene3D" id="3.20.20.450">
    <property type="entry name" value="EAL domain"/>
    <property type="match status" value="1"/>
</dbReference>
<dbReference type="RefSeq" id="WP_149775067.1">
    <property type="nucleotide sequence ID" value="NZ_FQVK01000005.1"/>
</dbReference>
<sequence length="513" mass="56434">MRTHTFFRQIRHALLTVLSIPQVLAFVPALSLAAFWLGGETALIVTALGLPLAFLIALRLTDGAVPDGEHIAGLVSNDAFRIRLEQMHLAARETGRDAACLVIAVDQFDELQDLHGSAAADFIAQRFGDRVLSVIRSQDVATRISRNTFLIAMHPSTQLGLEACIQASGRIQSVVEEPVPLNNVSVYLSCSIGFCLQSMVPDGPASDWIEAAQAALSEAQRNGPSTIRAYTSETRRRSVIHVNLRKELEAALDNGEIQPWFQPQVSTDTGDITGFEALARWNHPTKGVLRPQVFLPFAEQANLMGMLGQAIRHQAFSAMRDWDRAGAVVPRIGINFSSEELRDPTLIDRLKWELDQCDLTPDRLAVEVLETVFARHPDDIIARNVAQMSDMGCHIDLDDFGTGHAAFASIKRFNVNRIKIDRSFVTNADKDPEQQQLVGAILTMAERLNLETLAEGIETPGEHALMAQLGCHHVQGYGISKPMPREETLQWITNHRNGLRGAPAIGRKMGGDS</sequence>
<reference evidence="4 5" key="1">
    <citation type="submission" date="2016-11" db="EMBL/GenBank/DDBJ databases">
        <authorList>
            <person name="Varghese N."/>
            <person name="Submissions S."/>
        </authorList>
    </citation>
    <scope>NUCLEOTIDE SEQUENCE [LARGE SCALE GENOMIC DNA]</scope>
    <source>
        <strain evidence="4 5">DSM 29341</strain>
    </source>
</reference>
<keyword evidence="1" id="KW-1133">Transmembrane helix</keyword>
<dbReference type="SUPFAM" id="SSF141868">
    <property type="entry name" value="EAL domain-like"/>
    <property type="match status" value="1"/>
</dbReference>
<dbReference type="Proteomes" id="UP000325134">
    <property type="component" value="Unassembled WGS sequence"/>
</dbReference>
<proteinExistence type="predicted"/>
<dbReference type="Gene3D" id="3.30.70.270">
    <property type="match status" value="1"/>
</dbReference>
<dbReference type="InterPro" id="IPR000160">
    <property type="entry name" value="GGDEF_dom"/>
</dbReference>
<keyword evidence="1" id="KW-0472">Membrane</keyword>
<feature type="transmembrane region" description="Helical" evidence="1">
    <location>
        <begin position="12"/>
        <end position="36"/>
    </location>
</feature>
<dbReference type="PROSITE" id="PS50887">
    <property type="entry name" value="GGDEF"/>
    <property type="match status" value="1"/>
</dbReference>
<evidence type="ECO:0000259" key="2">
    <source>
        <dbReference type="PROSITE" id="PS50883"/>
    </source>
</evidence>
<dbReference type="InterPro" id="IPR029787">
    <property type="entry name" value="Nucleotide_cyclase"/>
</dbReference>